<reference evidence="1 2" key="1">
    <citation type="journal article" date="2012" name="PLoS Pathog.">
        <title>Diverse lifestyles and strategies of plant pathogenesis encoded in the genomes of eighteen Dothideomycetes fungi.</title>
        <authorList>
            <person name="Ohm R.A."/>
            <person name="Feau N."/>
            <person name="Henrissat B."/>
            <person name="Schoch C.L."/>
            <person name="Horwitz B.A."/>
            <person name="Barry K.W."/>
            <person name="Condon B.J."/>
            <person name="Copeland A.C."/>
            <person name="Dhillon B."/>
            <person name="Glaser F."/>
            <person name="Hesse C.N."/>
            <person name="Kosti I."/>
            <person name="LaButti K."/>
            <person name="Lindquist E.A."/>
            <person name="Lucas S."/>
            <person name="Salamov A.A."/>
            <person name="Bradshaw R.E."/>
            <person name="Ciuffetti L."/>
            <person name="Hamelin R.C."/>
            <person name="Kema G.H.J."/>
            <person name="Lawrence C."/>
            <person name="Scott J.A."/>
            <person name="Spatafora J.W."/>
            <person name="Turgeon B.G."/>
            <person name="de Wit P.J.G.M."/>
            <person name="Zhong S."/>
            <person name="Goodwin S.B."/>
            <person name="Grigoriev I.V."/>
        </authorList>
    </citation>
    <scope>NUCLEOTIDE SEQUENCE [LARGE SCALE GENOMIC DNA]</scope>
    <source>
        <strain evidence="1 2">CIRAD86</strain>
    </source>
</reference>
<protein>
    <submittedName>
        <fullName evidence="1">Uncharacterized protein</fullName>
    </submittedName>
</protein>
<accession>N1Q7G2</accession>
<proteinExistence type="predicted"/>
<dbReference type="KEGG" id="pfj:MYCFIDRAFT_209856"/>
<gene>
    <name evidence="1" type="ORF">MYCFIDRAFT_209856</name>
</gene>
<keyword evidence="2" id="KW-1185">Reference proteome</keyword>
<evidence type="ECO:0000313" key="1">
    <source>
        <dbReference type="EMBL" id="EME88604.1"/>
    </source>
</evidence>
<dbReference type="OrthoDB" id="5337378at2759"/>
<name>N1Q7G2_PSEFD</name>
<dbReference type="Proteomes" id="UP000016932">
    <property type="component" value="Unassembled WGS sequence"/>
</dbReference>
<dbReference type="EMBL" id="KB446555">
    <property type="protein sequence ID" value="EME88604.1"/>
    <property type="molecule type" value="Genomic_DNA"/>
</dbReference>
<sequence>MKDSLDWLLGDLGNLRHVGHQWHTTRSWLRQNQWADCRLNDIRRALKSYLWFLRTASADTSTFDRAFWSRSEGWAERYWDFVNSASGFSAGPNQKSAFGSDHVSLAADTARELVCTGVPRRLWSWRDYLLWY</sequence>
<dbReference type="STRING" id="383855.N1Q7G2"/>
<dbReference type="VEuPathDB" id="FungiDB:MYCFIDRAFT_209856"/>
<dbReference type="HOGENOM" id="CLU_1917979_0_0_1"/>
<evidence type="ECO:0000313" key="2">
    <source>
        <dbReference type="Proteomes" id="UP000016932"/>
    </source>
</evidence>
<organism evidence="1 2">
    <name type="scientific">Pseudocercospora fijiensis (strain CIRAD86)</name>
    <name type="common">Black leaf streak disease fungus</name>
    <name type="synonym">Mycosphaerella fijiensis</name>
    <dbReference type="NCBI Taxonomy" id="383855"/>
    <lineage>
        <taxon>Eukaryota</taxon>
        <taxon>Fungi</taxon>
        <taxon>Dikarya</taxon>
        <taxon>Ascomycota</taxon>
        <taxon>Pezizomycotina</taxon>
        <taxon>Dothideomycetes</taxon>
        <taxon>Dothideomycetidae</taxon>
        <taxon>Mycosphaerellales</taxon>
        <taxon>Mycosphaerellaceae</taxon>
        <taxon>Pseudocercospora</taxon>
    </lineage>
</organism>
<dbReference type="GeneID" id="19336918"/>
<dbReference type="RefSeq" id="XP_007921575.1">
    <property type="nucleotide sequence ID" value="XM_007923384.1"/>
</dbReference>
<dbReference type="AlphaFoldDB" id="N1Q7G2"/>